<name>A0A4Y7J7L0_PAPSO</name>
<protein>
    <submittedName>
        <fullName evidence="1">Uncharacterized protein</fullName>
    </submittedName>
</protein>
<organism evidence="1 2">
    <name type="scientific">Papaver somniferum</name>
    <name type="common">Opium poppy</name>
    <dbReference type="NCBI Taxonomy" id="3469"/>
    <lineage>
        <taxon>Eukaryota</taxon>
        <taxon>Viridiplantae</taxon>
        <taxon>Streptophyta</taxon>
        <taxon>Embryophyta</taxon>
        <taxon>Tracheophyta</taxon>
        <taxon>Spermatophyta</taxon>
        <taxon>Magnoliopsida</taxon>
        <taxon>Ranunculales</taxon>
        <taxon>Papaveraceae</taxon>
        <taxon>Papaveroideae</taxon>
        <taxon>Papaver</taxon>
    </lineage>
</organism>
<keyword evidence="2" id="KW-1185">Reference proteome</keyword>
<dbReference type="AlphaFoldDB" id="A0A4Y7J7L0"/>
<sequence length="99" mass="10781">MLSVDYQYSLFGTKEALGFNLHGCGSGVGPFLVLYPAGITSEVGVIHICLHYIKYKLINYAGTLENTKEKKDNCWELGHALVVLASTSLSRGESEIRSG</sequence>
<gene>
    <name evidence="1" type="ORF">C5167_004436</name>
</gene>
<dbReference type="Gramene" id="RZC57133">
    <property type="protein sequence ID" value="RZC57133"/>
    <property type="gene ID" value="C5167_004436"/>
</dbReference>
<evidence type="ECO:0000313" key="2">
    <source>
        <dbReference type="Proteomes" id="UP000316621"/>
    </source>
</evidence>
<reference evidence="1 2" key="1">
    <citation type="journal article" date="2018" name="Science">
        <title>The opium poppy genome and morphinan production.</title>
        <authorList>
            <person name="Guo L."/>
            <person name="Winzer T."/>
            <person name="Yang X."/>
            <person name="Li Y."/>
            <person name="Ning Z."/>
            <person name="He Z."/>
            <person name="Teodor R."/>
            <person name="Lu Y."/>
            <person name="Bowser T.A."/>
            <person name="Graham I.A."/>
            <person name="Ye K."/>
        </authorList>
    </citation>
    <scope>NUCLEOTIDE SEQUENCE [LARGE SCALE GENOMIC DNA]</scope>
    <source>
        <strain evidence="2">cv. HN1</strain>
        <tissue evidence="1">Leaves</tissue>
    </source>
</reference>
<dbReference type="EMBL" id="CM010718">
    <property type="protein sequence ID" value="RZC57133.1"/>
    <property type="molecule type" value="Genomic_DNA"/>
</dbReference>
<proteinExistence type="predicted"/>
<evidence type="ECO:0000313" key="1">
    <source>
        <dbReference type="EMBL" id="RZC57133.1"/>
    </source>
</evidence>
<dbReference type="Proteomes" id="UP000316621">
    <property type="component" value="Chromosome 4"/>
</dbReference>
<accession>A0A4Y7J7L0</accession>